<feature type="transmembrane region" description="Helical" evidence="7">
    <location>
        <begin position="244"/>
        <end position="267"/>
    </location>
</feature>
<dbReference type="eggNOG" id="COG4176">
    <property type="taxonomic scope" value="Bacteria"/>
</dbReference>
<dbReference type="InterPro" id="IPR000515">
    <property type="entry name" value="MetI-like"/>
</dbReference>
<gene>
    <name evidence="10" type="ORF">B841_07830</name>
</gene>
<name>S5SV33_9CORY</name>
<feature type="transmembrane region" description="Helical" evidence="7">
    <location>
        <begin position="204"/>
        <end position="232"/>
    </location>
</feature>
<dbReference type="GO" id="GO:0005275">
    <property type="term" value="F:amine transmembrane transporter activity"/>
    <property type="evidence" value="ECO:0007669"/>
    <property type="project" value="TreeGrafter"/>
</dbReference>
<dbReference type="SUPFAM" id="SSF161098">
    <property type="entry name" value="MetI-like"/>
    <property type="match status" value="1"/>
</dbReference>
<evidence type="ECO:0000256" key="5">
    <source>
        <dbReference type="ARBA" id="ARBA00022989"/>
    </source>
</evidence>
<dbReference type="OrthoDB" id="9815258at2"/>
<proteinExistence type="inferred from homology"/>
<accession>S5SV33</accession>
<dbReference type="GO" id="GO:0015226">
    <property type="term" value="F:carnitine transmembrane transporter activity"/>
    <property type="evidence" value="ECO:0007669"/>
    <property type="project" value="TreeGrafter"/>
</dbReference>
<feature type="transmembrane region" description="Helical" evidence="7">
    <location>
        <begin position="48"/>
        <end position="67"/>
    </location>
</feature>
<keyword evidence="4 7" id="KW-0812">Transmembrane</keyword>
<keyword evidence="6 7" id="KW-0472">Membrane</keyword>
<dbReference type="GO" id="GO:0015871">
    <property type="term" value="P:choline transport"/>
    <property type="evidence" value="ECO:0007669"/>
    <property type="project" value="TreeGrafter"/>
</dbReference>
<protein>
    <submittedName>
        <fullName evidence="10">Glycine/betaine ABC transporter permease</fullName>
    </submittedName>
</protein>
<dbReference type="KEGG" id="cmd:B841_07830"/>
<dbReference type="Pfam" id="PF00528">
    <property type="entry name" value="BPD_transp_1"/>
    <property type="match status" value="1"/>
</dbReference>
<evidence type="ECO:0000256" key="2">
    <source>
        <dbReference type="ARBA" id="ARBA00022448"/>
    </source>
</evidence>
<feature type="domain" description="ABC transmembrane type-1" evidence="9">
    <location>
        <begin position="92"/>
        <end position="271"/>
    </location>
</feature>
<dbReference type="FunFam" id="1.10.3720.10:FF:000001">
    <property type="entry name" value="Glycine betaine ABC transporter, permease"/>
    <property type="match status" value="1"/>
</dbReference>
<comment type="subcellular location">
    <subcellularLocation>
        <location evidence="7">Cell membrane</location>
        <topology evidence="7">Multi-pass membrane protein</topology>
    </subcellularLocation>
    <subcellularLocation>
        <location evidence="1">Membrane</location>
        <topology evidence="1">Multi-pass membrane protein</topology>
    </subcellularLocation>
</comment>
<comment type="similarity">
    <text evidence="7">Belongs to the binding-protein-dependent transport system permease family.</text>
</comment>
<dbReference type="HOGENOM" id="CLU_028473_1_0_11"/>
<evidence type="ECO:0000313" key="11">
    <source>
        <dbReference type="Proteomes" id="UP000015388"/>
    </source>
</evidence>
<reference evidence="10 11" key="1">
    <citation type="submission" date="2012-11" db="EMBL/GenBank/DDBJ databases">
        <title>The complete genome sequence of Corynebacterium maris Coryn-1 (=DSM 45190).</title>
        <authorList>
            <person name="Schaffert L."/>
            <person name="Albersmeier A."/>
            <person name="Kalinowski J."/>
            <person name="Ruckert C."/>
        </authorList>
    </citation>
    <scope>NUCLEOTIDE SEQUENCE [LARGE SCALE GENOMIC DNA]</scope>
    <source>
        <strain evidence="11">Coryn-1</strain>
    </source>
</reference>
<feature type="compositionally biased region" description="Basic and acidic residues" evidence="8">
    <location>
        <begin position="291"/>
        <end position="306"/>
    </location>
</feature>
<feature type="region of interest" description="Disordered" evidence="8">
    <location>
        <begin position="280"/>
        <end position="351"/>
    </location>
</feature>
<evidence type="ECO:0000256" key="1">
    <source>
        <dbReference type="ARBA" id="ARBA00004141"/>
    </source>
</evidence>
<evidence type="ECO:0000259" key="9">
    <source>
        <dbReference type="PROSITE" id="PS50928"/>
    </source>
</evidence>
<keyword evidence="5 7" id="KW-1133">Transmembrane helix</keyword>
<dbReference type="PROSITE" id="PS50928">
    <property type="entry name" value="ABC_TM1"/>
    <property type="match status" value="1"/>
</dbReference>
<feature type="transmembrane region" description="Helical" evidence="7">
    <location>
        <begin position="139"/>
        <end position="166"/>
    </location>
</feature>
<feature type="transmembrane region" description="Helical" evidence="7">
    <location>
        <begin position="73"/>
        <end position="89"/>
    </location>
</feature>
<dbReference type="STRING" id="1224163.B841_07830"/>
<dbReference type="Proteomes" id="UP000015388">
    <property type="component" value="Chromosome"/>
</dbReference>
<organism evidence="10 11">
    <name type="scientific">Corynebacterium maris DSM 45190</name>
    <dbReference type="NCBI Taxonomy" id="1224163"/>
    <lineage>
        <taxon>Bacteria</taxon>
        <taxon>Bacillati</taxon>
        <taxon>Actinomycetota</taxon>
        <taxon>Actinomycetes</taxon>
        <taxon>Mycobacteriales</taxon>
        <taxon>Corynebacteriaceae</taxon>
        <taxon>Corynebacterium</taxon>
    </lineage>
</organism>
<keyword evidence="2 7" id="KW-0813">Transport</keyword>
<feature type="compositionally biased region" description="Polar residues" evidence="8">
    <location>
        <begin position="312"/>
        <end position="326"/>
    </location>
</feature>
<evidence type="ECO:0000256" key="6">
    <source>
        <dbReference type="ARBA" id="ARBA00023136"/>
    </source>
</evidence>
<dbReference type="InterPro" id="IPR035906">
    <property type="entry name" value="MetI-like_sf"/>
</dbReference>
<evidence type="ECO:0000256" key="8">
    <source>
        <dbReference type="SAM" id="MobiDB-lite"/>
    </source>
</evidence>
<dbReference type="PANTHER" id="PTHR47737">
    <property type="entry name" value="GLYCINE BETAINE/PROLINE BETAINE TRANSPORT SYSTEM PERMEASE PROTEIN PROW"/>
    <property type="match status" value="1"/>
</dbReference>
<feature type="transmembrane region" description="Helical" evidence="7">
    <location>
        <begin position="96"/>
        <end position="119"/>
    </location>
</feature>
<evidence type="ECO:0000256" key="3">
    <source>
        <dbReference type="ARBA" id="ARBA00022475"/>
    </source>
</evidence>
<evidence type="ECO:0000256" key="7">
    <source>
        <dbReference type="RuleBase" id="RU363032"/>
    </source>
</evidence>
<evidence type="ECO:0000313" key="10">
    <source>
        <dbReference type="EMBL" id="AGS35039.1"/>
    </source>
</evidence>
<evidence type="ECO:0000256" key="4">
    <source>
        <dbReference type="ARBA" id="ARBA00022692"/>
    </source>
</evidence>
<dbReference type="PATRIC" id="fig|1224163.3.peg.1571"/>
<dbReference type="PANTHER" id="PTHR47737:SF1">
    <property type="entry name" value="GLYCINE BETAINE_PROLINE BETAINE TRANSPORT SYSTEM PERMEASE PROTEIN PROW"/>
    <property type="match status" value="1"/>
</dbReference>
<dbReference type="EMBL" id="CP003924">
    <property type="protein sequence ID" value="AGS35039.1"/>
    <property type="molecule type" value="Genomic_DNA"/>
</dbReference>
<keyword evidence="11" id="KW-1185">Reference proteome</keyword>
<dbReference type="Gene3D" id="1.10.3720.10">
    <property type="entry name" value="MetI-like"/>
    <property type="match status" value="1"/>
</dbReference>
<dbReference type="AlphaFoldDB" id="S5SV33"/>
<dbReference type="CDD" id="cd06261">
    <property type="entry name" value="TM_PBP2"/>
    <property type="match status" value="1"/>
</dbReference>
<dbReference type="GO" id="GO:0043190">
    <property type="term" value="C:ATP-binding cassette (ABC) transporter complex"/>
    <property type="evidence" value="ECO:0007669"/>
    <property type="project" value="TreeGrafter"/>
</dbReference>
<dbReference type="GO" id="GO:0031460">
    <property type="term" value="P:glycine betaine transport"/>
    <property type="evidence" value="ECO:0007669"/>
    <property type="project" value="TreeGrafter"/>
</dbReference>
<sequence>MDLNFVPRLPLGDWAEAVVDWLTDNVAWFFSLISTITTFLIDGLADVLLSIPALILLLIFAAIAWAIRSWRLAVGSLIGFLLVVALDQWDTMLQTMAMVLVATVFAVIIAVPLGIWAASNDTVSAVVKPIMDFMQTMPAFVYLIPAVTFFSIGVVPGLVSTVIFALPPGVRMTELGIRQVDSETVEAGHSFGATRGQILRGIQLPLAVPSIMAGINQVIMLALSMAVIAGMVGADGLGKEVIEAISTLNLGLGVEAGLAVVILAVYLDRLTAALGSPSSYPTSLMSMARTRSAEKKQRADADRTAAEDAETNPTATPASALNTGAVSTTSSTAGQTHRGALAGNDNDSSTT</sequence>
<keyword evidence="3" id="KW-1003">Cell membrane</keyword>